<sequence length="471" mass="51069">MISSEESAAMEPSLQKRSDPLQKLYSVMQSHENKLGGGEGIEGIYGSITRKGMQKIFDKLHHNCGFDQNSVLVDVGAGLGRPMLHAMFSPGVKGSFGIELDHVKVQKAKAFMKNTLHDMKLRGSSLKDTSWIPNMHCCGVEKLDTLEPATHAYSFWEGIPTDGRIAFGKLFNHSRSLRAVAVVQRAIRGQEPAALMEELGFGPLLLITSFSVNMSGSGASFQAYVFSKVKPASAKFLAQARGTTPSVSPLHQKLTAPLQATCIQNCGLKGLEYGSRSLKLVAAKAHDTVDRDQIMQQKQGGMLNLILEDGASVRCEGRLPHTEVLLNASAFQGAVCESSGPLHEPDLEVGQIFSPRQLARKVQMNSLHTLPQYRERGMCEDLEDTSVGHPNECEHTSNMQKTEESGGATGPKRSARLKAQGENKLQGSGFRNSLSKQGLISQQPGFSQRRKAVLTPAVLKLNTSSATKAST</sequence>
<keyword evidence="4" id="KW-1185">Reference proteome</keyword>
<dbReference type="Pfam" id="PF08123">
    <property type="entry name" value="DOT1"/>
    <property type="match status" value="1"/>
</dbReference>
<evidence type="ECO:0000313" key="3">
    <source>
        <dbReference type="EMBL" id="GAX78395.1"/>
    </source>
</evidence>
<feature type="compositionally biased region" description="Polar residues" evidence="1">
    <location>
        <begin position="423"/>
        <end position="446"/>
    </location>
</feature>
<dbReference type="OrthoDB" id="443402at2759"/>
<dbReference type="Gene3D" id="3.40.50.150">
    <property type="entry name" value="Vaccinia Virus protein VP39"/>
    <property type="match status" value="1"/>
</dbReference>
<evidence type="ECO:0000259" key="2">
    <source>
        <dbReference type="Pfam" id="PF08123"/>
    </source>
</evidence>
<organism evidence="3 4">
    <name type="scientific">Chlamydomonas eustigma</name>
    <dbReference type="NCBI Taxonomy" id="1157962"/>
    <lineage>
        <taxon>Eukaryota</taxon>
        <taxon>Viridiplantae</taxon>
        <taxon>Chlorophyta</taxon>
        <taxon>core chlorophytes</taxon>
        <taxon>Chlorophyceae</taxon>
        <taxon>CS clade</taxon>
        <taxon>Chlamydomonadales</taxon>
        <taxon>Chlamydomonadaceae</taxon>
        <taxon>Chlamydomonas</taxon>
    </lineage>
</organism>
<gene>
    <name evidence="3" type="ORF">CEUSTIGMA_g5837.t1</name>
</gene>
<dbReference type="EMBL" id="BEGY01000032">
    <property type="protein sequence ID" value="GAX78395.1"/>
    <property type="molecule type" value="Genomic_DNA"/>
</dbReference>
<proteinExistence type="predicted"/>
<evidence type="ECO:0000313" key="4">
    <source>
        <dbReference type="Proteomes" id="UP000232323"/>
    </source>
</evidence>
<evidence type="ECO:0000256" key="1">
    <source>
        <dbReference type="SAM" id="MobiDB-lite"/>
    </source>
</evidence>
<name>A0A250X5P1_9CHLO</name>
<dbReference type="Proteomes" id="UP000232323">
    <property type="component" value="Unassembled WGS sequence"/>
</dbReference>
<dbReference type="InterPro" id="IPR025789">
    <property type="entry name" value="DOT1_dom"/>
</dbReference>
<protein>
    <recommendedName>
        <fullName evidence="2">DOT1 domain-containing protein</fullName>
    </recommendedName>
</protein>
<dbReference type="InterPro" id="IPR029063">
    <property type="entry name" value="SAM-dependent_MTases_sf"/>
</dbReference>
<feature type="region of interest" description="Disordered" evidence="1">
    <location>
        <begin position="388"/>
        <end position="451"/>
    </location>
</feature>
<accession>A0A250X5P1</accession>
<dbReference type="GO" id="GO:0031151">
    <property type="term" value="F:histone H3K79 methyltransferase activity"/>
    <property type="evidence" value="ECO:0007669"/>
    <property type="project" value="InterPro"/>
</dbReference>
<dbReference type="AlphaFoldDB" id="A0A250X5P1"/>
<reference evidence="3 4" key="1">
    <citation type="submission" date="2017-08" db="EMBL/GenBank/DDBJ databases">
        <title>Acidophilic green algal genome provides insights into adaptation to an acidic environment.</title>
        <authorList>
            <person name="Hirooka S."/>
            <person name="Hirose Y."/>
            <person name="Kanesaki Y."/>
            <person name="Higuchi S."/>
            <person name="Fujiwara T."/>
            <person name="Onuma R."/>
            <person name="Era A."/>
            <person name="Ohbayashi R."/>
            <person name="Uzuka A."/>
            <person name="Nozaki H."/>
            <person name="Yoshikawa H."/>
            <person name="Miyagishima S.Y."/>
        </authorList>
    </citation>
    <scope>NUCLEOTIDE SEQUENCE [LARGE SCALE GENOMIC DNA]</scope>
    <source>
        <strain evidence="3 4">NIES-2499</strain>
    </source>
</reference>
<dbReference type="SUPFAM" id="SSF53335">
    <property type="entry name" value="S-adenosyl-L-methionine-dependent methyltransferases"/>
    <property type="match status" value="1"/>
</dbReference>
<comment type="caution">
    <text evidence="3">The sequence shown here is derived from an EMBL/GenBank/DDBJ whole genome shotgun (WGS) entry which is preliminary data.</text>
</comment>
<feature type="domain" description="DOT1" evidence="2">
    <location>
        <begin position="43"/>
        <end position="132"/>
    </location>
</feature>